<dbReference type="PANTHER" id="PTHR30388:SF6">
    <property type="entry name" value="XANTHINE DEHYDROGENASE SUBUNIT A-RELATED"/>
    <property type="match status" value="1"/>
</dbReference>
<dbReference type="SUPFAM" id="SSF51971">
    <property type="entry name" value="Nucleotide-binding domain"/>
    <property type="match status" value="1"/>
</dbReference>
<evidence type="ECO:0000259" key="3">
    <source>
        <dbReference type="Pfam" id="PF13478"/>
    </source>
</evidence>
<accession>A0A4U1BLY2</accession>
<name>A0A4U1BLY2_9GAMM</name>
<organism evidence="4 5">
    <name type="scientific">Ferrimonas aestuarii</name>
    <dbReference type="NCBI Taxonomy" id="2569539"/>
    <lineage>
        <taxon>Bacteria</taxon>
        <taxon>Pseudomonadati</taxon>
        <taxon>Pseudomonadota</taxon>
        <taxon>Gammaproteobacteria</taxon>
        <taxon>Alteromonadales</taxon>
        <taxon>Ferrimonadaceae</taxon>
        <taxon>Ferrimonas</taxon>
    </lineage>
</organism>
<feature type="domain" description="XdhC- CoxI" evidence="2">
    <location>
        <begin position="12"/>
        <end position="72"/>
    </location>
</feature>
<dbReference type="Gene3D" id="3.40.50.720">
    <property type="entry name" value="NAD(P)-binding Rossmann-like Domain"/>
    <property type="match status" value="1"/>
</dbReference>
<dbReference type="AlphaFoldDB" id="A0A4U1BLY2"/>
<dbReference type="InterPro" id="IPR003777">
    <property type="entry name" value="XdhC_CoxI"/>
</dbReference>
<dbReference type="InterPro" id="IPR027051">
    <property type="entry name" value="XdhC_Rossmann_dom"/>
</dbReference>
<dbReference type="InterPro" id="IPR017695">
    <property type="entry name" value="Se-dep_Mo_hydrolase_YqeB"/>
</dbReference>
<dbReference type="EMBL" id="SWCJ01000016">
    <property type="protein sequence ID" value="TKB51852.1"/>
    <property type="molecule type" value="Genomic_DNA"/>
</dbReference>
<dbReference type="NCBIfam" id="TIGR03309">
    <property type="entry name" value="matur_yqeB"/>
    <property type="match status" value="1"/>
</dbReference>
<comment type="cofactor">
    <cofactor evidence="1">
        <name>(R)-lipoate</name>
        <dbReference type="ChEBI" id="CHEBI:83088"/>
    </cofactor>
</comment>
<evidence type="ECO:0000256" key="1">
    <source>
        <dbReference type="ARBA" id="ARBA00001938"/>
    </source>
</evidence>
<dbReference type="RefSeq" id="WP_136864563.1">
    <property type="nucleotide sequence ID" value="NZ_SWCJ01000016.1"/>
</dbReference>
<dbReference type="Pfam" id="PF02625">
    <property type="entry name" value="XdhC_CoxI"/>
    <property type="match status" value="1"/>
</dbReference>
<gene>
    <name evidence="4" type="ORF">FCL42_16655</name>
</gene>
<dbReference type="InterPro" id="IPR052698">
    <property type="entry name" value="MoCofactor_Util/Proc"/>
</dbReference>
<dbReference type="PROSITE" id="PS00189">
    <property type="entry name" value="LIPOYL"/>
    <property type="match status" value="1"/>
</dbReference>
<dbReference type="Proteomes" id="UP000305675">
    <property type="component" value="Unassembled WGS sequence"/>
</dbReference>
<keyword evidence="5" id="KW-1185">Reference proteome</keyword>
<feature type="domain" description="XdhC Rossmann" evidence="3">
    <location>
        <begin position="106"/>
        <end position="247"/>
    </location>
</feature>
<dbReference type="Pfam" id="PF13478">
    <property type="entry name" value="XdhC_C"/>
    <property type="match status" value="1"/>
</dbReference>
<comment type="caution">
    <text evidence="4">The sequence shown here is derived from an EMBL/GenBank/DDBJ whole genome shotgun (WGS) entry which is preliminary data.</text>
</comment>
<evidence type="ECO:0000313" key="4">
    <source>
        <dbReference type="EMBL" id="TKB51852.1"/>
    </source>
</evidence>
<protein>
    <submittedName>
        <fullName evidence="4">EF2563 family selenium-dependent molybdenum hydroxylase system protein</fullName>
    </submittedName>
</protein>
<evidence type="ECO:0000313" key="5">
    <source>
        <dbReference type="Proteomes" id="UP000305675"/>
    </source>
</evidence>
<dbReference type="InterPro" id="IPR003016">
    <property type="entry name" value="2-oxoA_DH_lipoyl-BS"/>
</dbReference>
<dbReference type="OrthoDB" id="9815497at2"/>
<sequence length="531" mass="56639">MSLFAKAAELEQQNQPFALATITETKGSAPRHNGQMIVEQNGAIHGTVGGGMIERHIIEQALEAIQAGEARQISGRMARSGPDAMDMDCGGAMSVHIAVHGIYPRLFLIGAGHVNRAIAHNAARLGFEVIVADAYAESLAEHHFPAGTKRVLGDTMLDAINKLDIDAHSYVIIATNHQDGQAMDVVAQMTTRYTGLLGSKRKVQTLFNGLRKQGVSEEQLNFIHSPVGFKIGAETPEEIAISVMAEVLLVRNCGEGAVASQMKDDPRLKRNKLVYVRGAGDMATGVALRLHNSGYQVVMSDIEKPTAIRRSVAFAQAIFDGQTVVEGVTAQLAKSCSDVFNVLEQNRIAVVVDPETKLLSRLRPQYVVDAILAKRNLGTTKTMAPVTIGLGPGFTAGEDVHAVIETNRGHHLGRILYQGKTAANTGIPGNISGYTHERVLRAPAAGTMINKVKLGDIVAEGDLIAQVGDHKVVAPLSGMVRGLLTDGLEVTEGFKIGDIDPRGEDADFTTVSDKARAISGSVLEAMMALSK</sequence>
<reference evidence="4 5" key="1">
    <citation type="submission" date="2019-04" db="EMBL/GenBank/DDBJ databases">
        <authorList>
            <person name="Hwang J.C."/>
        </authorList>
    </citation>
    <scope>NUCLEOTIDE SEQUENCE [LARGE SCALE GENOMIC DNA]</scope>
    <source>
        <strain evidence="4 5">IMCC35002</strain>
    </source>
</reference>
<evidence type="ECO:0000259" key="2">
    <source>
        <dbReference type="Pfam" id="PF02625"/>
    </source>
</evidence>
<dbReference type="PANTHER" id="PTHR30388">
    <property type="entry name" value="ALDEHYDE OXIDOREDUCTASE MOLYBDENUM COFACTOR ASSEMBLY PROTEIN"/>
    <property type="match status" value="1"/>
</dbReference>
<proteinExistence type="predicted"/>